<keyword evidence="3" id="KW-0862">Zinc</keyword>
<organism evidence="6 7">
    <name type="scientific">Coprinopsis cinerea (strain Okayama-7 / 130 / ATCC MYA-4618 / FGSC 9003)</name>
    <name type="common">Inky cap fungus</name>
    <name type="synonym">Hormographiella aspergillata</name>
    <dbReference type="NCBI Taxonomy" id="240176"/>
    <lineage>
        <taxon>Eukaryota</taxon>
        <taxon>Fungi</taxon>
        <taxon>Dikarya</taxon>
        <taxon>Basidiomycota</taxon>
        <taxon>Agaricomycotina</taxon>
        <taxon>Agaricomycetes</taxon>
        <taxon>Agaricomycetidae</taxon>
        <taxon>Agaricales</taxon>
        <taxon>Agaricineae</taxon>
        <taxon>Psathyrellaceae</taxon>
        <taxon>Coprinopsis</taxon>
    </lineage>
</organism>
<dbReference type="Proteomes" id="UP000001861">
    <property type="component" value="Unassembled WGS sequence"/>
</dbReference>
<accession>A8N879</accession>
<proteinExistence type="predicted"/>
<protein>
    <recommendedName>
        <fullName evidence="5">MYND-type domain-containing protein</fullName>
    </recommendedName>
</protein>
<dbReference type="PROSITE" id="PS50865">
    <property type="entry name" value="ZF_MYND_2"/>
    <property type="match status" value="1"/>
</dbReference>
<dbReference type="GeneID" id="6007490"/>
<dbReference type="InterPro" id="IPR002893">
    <property type="entry name" value="Znf_MYND"/>
</dbReference>
<evidence type="ECO:0000259" key="5">
    <source>
        <dbReference type="PROSITE" id="PS50865"/>
    </source>
</evidence>
<dbReference type="SUPFAM" id="SSF144232">
    <property type="entry name" value="HIT/MYND zinc finger-like"/>
    <property type="match status" value="1"/>
</dbReference>
<dbReference type="AlphaFoldDB" id="A8N879"/>
<name>A8N879_COPC7</name>
<keyword evidence="2 4" id="KW-0863">Zinc-finger</keyword>
<feature type="domain" description="MYND-type" evidence="5">
    <location>
        <begin position="372"/>
        <end position="423"/>
    </location>
</feature>
<evidence type="ECO:0000313" key="6">
    <source>
        <dbReference type="EMBL" id="EAU90823.2"/>
    </source>
</evidence>
<dbReference type="HOGENOM" id="CLU_460797_0_0_1"/>
<evidence type="ECO:0000256" key="4">
    <source>
        <dbReference type="PROSITE-ProRule" id="PRU00134"/>
    </source>
</evidence>
<evidence type="ECO:0000256" key="1">
    <source>
        <dbReference type="ARBA" id="ARBA00022723"/>
    </source>
</evidence>
<sequence>MAKISPKLLREAKAGHAPALYTLSRTIDETNYTEEILDIALMHLEPDLVPREKSTIVKMAPLATAALGCLVSIPNACKNTPFRQRTIDIILEKLDGILAWVYVCLEDIHLTGRSSGNGGFRFTFQILKRLWTTRDSKGEPLMEHFSPRHCTILLVMSRWVDHPLSAETLVIRLLSDPSSIKSFTDGLIDRGKLLPKLKQKGVAQSSVNEHVNVVAVIVNSFVKLSPAVTQHLRTSRFLDEWTRIVLDLEQSLRAYEIVLLCCRLLILTTTPIEHPLRSVALLAPVVMPIFARNLPNAKIDGNLELMVTASLKTALESRLLFPRGIRALRSAMDDFDPSGTKMGRSKLPSWTAFIRGVKEQGDFLSNSSLEELGICDSIAPSLQHDVYDTEITMGAQCSGCHSVVYCSLQCQREDWNERHRTECLAMLRSYEASKRDNTHISHQTRAFHIYIAKASHSGFNLWEARREQEHPGVPHNELVARMNFGLPNPHLFHRIDDIRPGSQARPICPAWNARREGMVSDFRRSNDTQRRLIDWNFSWNVEYQISLLTEFQLLEFEDGPAEWVLARHASTGE</sequence>
<dbReference type="VEuPathDB" id="FungiDB:CC1G_09300"/>
<keyword evidence="7" id="KW-1185">Reference proteome</keyword>
<dbReference type="GO" id="GO:0008270">
    <property type="term" value="F:zinc ion binding"/>
    <property type="evidence" value="ECO:0007669"/>
    <property type="project" value="UniProtKB-KW"/>
</dbReference>
<gene>
    <name evidence="6" type="ORF">CC1G_09300</name>
</gene>
<dbReference type="InParanoid" id="A8N879"/>
<comment type="caution">
    <text evidence="6">The sequence shown here is derived from an EMBL/GenBank/DDBJ whole genome shotgun (WGS) entry which is preliminary data.</text>
</comment>
<evidence type="ECO:0000256" key="2">
    <source>
        <dbReference type="ARBA" id="ARBA00022771"/>
    </source>
</evidence>
<reference evidence="6 7" key="1">
    <citation type="journal article" date="2010" name="Proc. Natl. Acad. Sci. U.S.A.">
        <title>Insights into evolution of multicellular fungi from the assembled chromosomes of the mushroom Coprinopsis cinerea (Coprinus cinereus).</title>
        <authorList>
            <person name="Stajich J.E."/>
            <person name="Wilke S.K."/>
            <person name="Ahren D."/>
            <person name="Au C.H."/>
            <person name="Birren B.W."/>
            <person name="Borodovsky M."/>
            <person name="Burns C."/>
            <person name="Canback B."/>
            <person name="Casselton L.A."/>
            <person name="Cheng C.K."/>
            <person name="Deng J."/>
            <person name="Dietrich F.S."/>
            <person name="Fargo D.C."/>
            <person name="Farman M.L."/>
            <person name="Gathman A.C."/>
            <person name="Goldberg J."/>
            <person name="Guigo R."/>
            <person name="Hoegger P.J."/>
            <person name="Hooker J.B."/>
            <person name="Huggins A."/>
            <person name="James T.Y."/>
            <person name="Kamada T."/>
            <person name="Kilaru S."/>
            <person name="Kodira C."/>
            <person name="Kues U."/>
            <person name="Kupfer D."/>
            <person name="Kwan H.S."/>
            <person name="Lomsadze A."/>
            <person name="Li W."/>
            <person name="Lilly W.W."/>
            <person name="Ma L.J."/>
            <person name="Mackey A.J."/>
            <person name="Manning G."/>
            <person name="Martin F."/>
            <person name="Muraguchi H."/>
            <person name="Natvig D.O."/>
            <person name="Palmerini H."/>
            <person name="Ramesh M.A."/>
            <person name="Rehmeyer C.J."/>
            <person name="Roe B.A."/>
            <person name="Shenoy N."/>
            <person name="Stanke M."/>
            <person name="Ter-Hovhannisyan V."/>
            <person name="Tunlid A."/>
            <person name="Velagapudi R."/>
            <person name="Vision T.J."/>
            <person name="Zeng Q."/>
            <person name="Zolan M.E."/>
            <person name="Pukkila P.J."/>
        </authorList>
    </citation>
    <scope>NUCLEOTIDE SEQUENCE [LARGE SCALE GENOMIC DNA]</scope>
    <source>
        <strain evidence="7">Okayama-7 / 130 / ATCC MYA-4618 / FGSC 9003</strain>
    </source>
</reference>
<evidence type="ECO:0000256" key="3">
    <source>
        <dbReference type="ARBA" id="ARBA00022833"/>
    </source>
</evidence>
<evidence type="ECO:0000313" key="7">
    <source>
        <dbReference type="Proteomes" id="UP000001861"/>
    </source>
</evidence>
<dbReference type="EMBL" id="AACS02000003">
    <property type="protein sequence ID" value="EAU90823.2"/>
    <property type="molecule type" value="Genomic_DNA"/>
</dbReference>
<dbReference type="KEGG" id="cci:CC1G_09300"/>
<dbReference type="OrthoDB" id="432970at2759"/>
<dbReference type="RefSeq" id="XP_001831035.2">
    <property type="nucleotide sequence ID" value="XM_001830983.2"/>
</dbReference>
<keyword evidence="1" id="KW-0479">Metal-binding</keyword>
<dbReference type="Gene3D" id="6.10.140.2220">
    <property type="match status" value="1"/>
</dbReference>
<dbReference type="Pfam" id="PF01753">
    <property type="entry name" value="zf-MYND"/>
    <property type="match status" value="1"/>
</dbReference>